<protein>
    <submittedName>
        <fullName evidence="1">Nitrate regulatory gene2 protein</fullName>
    </submittedName>
</protein>
<dbReference type="EMBL" id="CM045772">
    <property type="protein sequence ID" value="KAI7985652.1"/>
    <property type="molecule type" value="Genomic_DNA"/>
</dbReference>
<gene>
    <name evidence="1" type="ORF">LOK49_LG14G01890</name>
</gene>
<evidence type="ECO:0000313" key="1">
    <source>
        <dbReference type="EMBL" id="KAI7985652.1"/>
    </source>
</evidence>
<reference evidence="1 2" key="1">
    <citation type="journal article" date="2022" name="Plant J.">
        <title>Chromosome-level genome of Camellia lanceoleosa provides a valuable resource for understanding genome evolution and self-incompatibility.</title>
        <authorList>
            <person name="Gong W."/>
            <person name="Xiao S."/>
            <person name="Wang L."/>
            <person name="Liao Z."/>
            <person name="Chang Y."/>
            <person name="Mo W."/>
            <person name="Hu G."/>
            <person name="Li W."/>
            <person name="Zhao G."/>
            <person name="Zhu H."/>
            <person name="Hu X."/>
            <person name="Ji K."/>
            <person name="Xiang X."/>
            <person name="Song Q."/>
            <person name="Yuan D."/>
            <person name="Jin S."/>
            <person name="Zhang L."/>
        </authorList>
    </citation>
    <scope>NUCLEOTIDE SEQUENCE [LARGE SCALE GENOMIC DNA]</scope>
    <source>
        <strain evidence="1">SQ_2022a</strain>
    </source>
</reference>
<dbReference type="Proteomes" id="UP001060215">
    <property type="component" value="Chromosome 15"/>
</dbReference>
<organism evidence="1 2">
    <name type="scientific">Camellia lanceoleosa</name>
    <dbReference type="NCBI Taxonomy" id="1840588"/>
    <lineage>
        <taxon>Eukaryota</taxon>
        <taxon>Viridiplantae</taxon>
        <taxon>Streptophyta</taxon>
        <taxon>Embryophyta</taxon>
        <taxon>Tracheophyta</taxon>
        <taxon>Spermatophyta</taxon>
        <taxon>Magnoliopsida</taxon>
        <taxon>eudicotyledons</taxon>
        <taxon>Gunneridae</taxon>
        <taxon>Pentapetalae</taxon>
        <taxon>asterids</taxon>
        <taxon>Ericales</taxon>
        <taxon>Theaceae</taxon>
        <taxon>Camellia</taxon>
    </lineage>
</organism>
<proteinExistence type="predicted"/>
<keyword evidence="2" id="KW-1185">Reference proteome</keyword>
<name>A0ACC0FC59_9ERIC</name>
<evidence type="ECO:0000313" key="2">
    <source>
        <dbReference type="Proteomes" id="UP001060215"/>
    </source>
</evidence>
<comment type="caution">
    <text evidence="1">The sequence shown here is derived from an EMBL/GenBank/DDBJ whole genome shotgun (WGS) entry which is preliminary data.</text>
</comment>
<accession>A0ACC0FC59</accession>
<sequence length="230" mass="25099">MGCTQSKIENEEIVNRCKDRRQFMKDAVTARNAFAAAHSTYAVFLKNTGAALSDYAVGEVRHPHISSSSAGGGGASAALPSSAAQSHYEAPRPPPPLPNYPPSPLQRAASMPEISVHKSDLKRSDPIIEEENEEEIENESHSLKHRTSRSSGGGGGGGGSMSRVSDRNVEDEGLPAPPSPPRTDRAPPPPPPPESKGIGWDFFFAPWRTCRRRAWLKLMRIGRERRWKGR</sequence>